<proteinExistence type="predicted"/>
<dbReference type="Proteomes" id="UP000796880">
    <property type="component" value="Unassembled WGS sequence"/>
</dbReference>
<accession>A0A8K0HD66</accession>
<evidence type="ECO:0000313" key="4">
    <source>
        <dbReference type="Proteomes" id="UP000796880"/>
    </source>
</evidence>
<dbReference type="EMBL" id="VOIH02000004">
    <property type="protein sequence ID" value="KAF3449700.1"/>
    <property type="molecule type" value="Genomic_DNA"/>
</dbReference>
<dbReference type="OrthoDB" id="1930729at2759"/>
<protein>
    <recommendedName>
        <fullName evidence="2">DUF1985 domain-containing protein</fullName>
    </recommendedName>
</protein>
<dbReference type="AlphaFoldDB" id="A0A8K0HD66"/>
<evidence type="ECO:0000259" key="2">
    <source>
        <dbReference type="Pfam" id="PF09331"/>
    </source>
</evidence>
<gene>
    <name evidence="3" type="ORF">FNV43_RR10431</name>
</gene>
<feature type="compositionally biased region" description="Polar residues" evidence="1">
    <location>
        <begin position="292"/>
        <end position="304"/>
    </location>
</feature>
<evidence type="ECO:0000313" key="3">
    <source>
        <dbReference type="EMBL" id="KAF3449700.1"/>
    </source>
</evidence>
<dbReference type="PANTHER" id="PTHR48449:SF1">
    <property type="entry name" value="DUF1985 DOMAIN-CONTAINING PROTEIN"/>
    <property type="match status" value="1"/>
</dbReference>
<feature type="region of interest" description="Disordered" evidence="1">
    <location>
        <begin position="234"/>
        <end position="327"/>
    </location>
</feature>
<keyword evidence="4" id="KW-1185">Reference proteome</keyword>
<comment type="caution">
    <text evidence="3">The sequence shown here is derived from an EMBL/GenBank/DDBJ whole genome shotgun (WGS) entry which is preliminary data.</text>
</comment>
<sequence>MDSYVQMFTDDEIYSTKVTIKSYLNSAVNTIKKKLSTKQLGMFDKTCFGHFLNMHKLQFSGQVVNHMLWRQRVCDDPDIMVFNFGGSGARFTIHEFCLINGLFYGPVPSIRPTTSGRFRDTYFGSRKFPLHNHDIVEVFSIATYEDDDDMVKLALLYFLETDILDKEKLMLILVERVDMLDDIEYFLTRGLWDQVIATSMSSNTELDYEWDAKEENFRGYLYWTGYKPDVDPDADRVHSVPDKDKTGTKKNDAVKRGRRHSSPSAYTPSASARQSSPIASPIGAATPDAYHQHSSPAPHTSTEGNLEEDRSCTMKERLSSMDSRLSSIDSPYDCQSLRRKMIRTLLMSGSVTFDL</sequence>
<dbReference type="InterPro" id="IPR015410">
    <property type="entry name" value="DUF1985"/>
</dbReference>
<feature type="compositionally biased region" description="Low complexity" evidence="1">
    <location>
        <begin position="262"/>
        <end position="272"/>
    </location>
</feature>
<dbReference type="Pfam" id="PF09331">
    <property type="entry name" value="DUF1985"/>
    <property type="match status" value="1"/>
</dbReference>
<name>A0A8K0HD66_9ROSA</name>
<feature type="compositionally biased region" description="Basic and acidic residues" evidence="1">
    <location>
        <begin position="234"/>
        <end position="255"/>
    </location>
</feature>
<reference evidence="3" key="1">
    <citation type="submission" date="2020-03" db="EMBL/GenBank/DDBJ databases">
        <title>A high-quality chromosome-level genome assembly of a woody plant with both climbing and erect habits, Rhamnella rubrinervis.</title>
        <authorList>
            <person name="Lu Z."/>
            <person name="Yang Y."/>
            <person name="Zhu X."/>
            <person name="Sun Y."/>
        </authorList>
    </citation>
    <scope>NUCLEOTIDE SEQUENCE</scope>
    <source>
        <strain evidence="3">BYM</strain>
        <tissue evidence="3">Leaf</tissue>
    </source>
</reference>
<feature type="compositionally biased region" description="Basic and acidic residues" evidence="1">
    <location>
        <begin position="307"/>
        <end position="319"/>
    </location>
</feature>
<dbReference type="PANTHER" id="PTHR48449">
    <property type="entry name" value="DUF1985 DOMAIN-CONTAINING PROTEIN"/>
    <property type="match status" value="1"/>
</dbReference>
<feature type="domain" description="DUF1985" evidence="2">
    <location>
        <begin position="68"/>
        <end position="187"/>
    </location>
</feature>
<organism evidence="3 4">
    <name type="scientific">Rhamnella rubrinervis</name>
    <dbReference type="NCBI Taxonomy" id="2594499"/>
    <lineage>
        <taxon>Eukaryota</taxon>
        <taxon>Viridiplantae</taxon>
        <taxon>Streptophyta</taxon>
        <taxon>Embryophyta</taxon>
        <taxon>Tracheophyta</taxon>
        <taxon>Spermatophyta</taxon>
        <taxon>Magnoliopsida</taxon>
        <taxon>eudicotyledons</taxon>
        <taxon>Gunneridae</taxon>
        <taxon>Pentapetalae</taxon>
        <taxon>rosids</taxon>
        <taxon>fabids</taxon>
        <taxon>Rosales</taxon>
        <taxon>Rhamnaceae</taxon>
        <taxon>rhamnoid group</taxon>
        <taxon>Rhamneae</taxon>
        <taxon>Rhamnella</taxon>
    </lineage>
</organism>
<evidence type="ECO:0000256" key="1">
    <source>
        <dbReference type="SAM" id="MobiDB-lite"/>
    </source>
</evidence>